<comment type="caution">
    <text evidence="1">The sequence shown here is derived from an EMBL/GenBank/DDBJ whole genome shotgun (WGS) entry which is preliminary data.</text>
</comment>
<gene>
    <name evidence="1" type="ORF">ACFQ2X_10215</name>
</gene>
<evidence type="ECO:0000313" key="1">
    <source>
        <dbReference type="EMBL" id="MFD1216977.1"/>
    </source>
</evidence>
<evidence type="ECO:0000313" key="2">
    <source>
        <dbReference type="Proteomes" id="UP001597264"/>
    </source>
</evidence>
<name>A0ABW3U968_9GAMM</name>
<organism evidence="1 2">
    <name type="scientific">Microbulbifer celer</name>
    <dbReference type="NCBI Taxonomy" id="435905"/>
    <lineage>
        <taxon>Bacteria</taxon>
        <taxon>Pseudomonadati</taxon>
        <taxon>Pseudomonadota</taxon>
        <taxon>Gammaproteobacteria</taxon>
        <taxon>Cellvibrionales</taxon>
        <taxon>Microbulbiferaceae</taxon>
        <taxon>Microbulbifer</taxon>
    </lineage>
</organism>
<sequence>MTSPRTSPMGAHVNISEPETRRLRHQLEIEISQLSRQLSDLKGAETEVDTALLQTYQEMIFSRRALLGRIPR</sequence>
<dbReference type="Proteomes" id="UP001597264">
    <property type="component" value="Unassembled WGS sequence"/>
</dbReference>
<dbReference type="EMBL" id="JBHTLR010000008">
    <property type="protein sequence ID" value="MFD1216977.1"/>
    <property type="molecule type" value="Genomic_DNA"/>
</dbReference>
<reference evidence="2" key="1">
    <citation type="journal article" date="2019" name="Int. J. Syst. Evol. Microbiol.">
        <title>The Global Catalogue of Microorganisms (GCM) 10K type strain sequencing project: providing services to taxonomists for standard genome sequencing and annotation.</title>
        <authorList>
            <consortium name="The Broad Institute Genomics Platform"/>
            <consortium name="The Broad Institute Genome Sequencing Center for Infectious Disease"/>
            <person name="Wu L."/>
            <person name="Ma J."/>
        </authorList>
    </citation>
    <scope>NUCLEOTIDE SEQUENCE [LARGE SCALE GENOMIC DNA]</scope>
    <source>
        <strain evidence="2">CCUG 54356</strain>
    </source>
</reference>
<keyword evidence="2" id="KW-1185">Reference proteome</keyword>
<proteinExistence type="predicted"/>
<dbReference type="RefSeq" id="WP_230437152.1">
    <property type="nucleotide sequence ID" value="NZ_CP087715.1"/>
</dbReference>
<accession>A0ABW3U968</accession>
<protein>
    <submittedName>
        <fullName evidence="1">Uncharacterized protein</fullName>
    </submittedName>
</protein>